<organism evidence="1 2">
    <name type="scientific">Pseudobacter ginsenosidimutans</name>
    <dbReference type="NCBI Taxonomy" id="661488"/>
    <lineage>
        <taxon>Bacteria</taxon>
        <taxon>Pseudomonadati</taxon>
        <taxon>Bacteroidota</taxon>
        <taxon>Chitinophagia</taxon>
        <taxon>Chitinophagales</taxon>
        <taxon>Chitinophagaceae</taxon>
        <taxon>Pseudobacter</taxon>
    </lineage>
</organism>
<name>A0A4Q7N1K0_9BACT</name>
<keyword evidence="2" id="KW-1185">Reference proteome</keyword>
<dbReference type="EMBL" id="SGXA01000001">
    <property type="protein sequence ID" value="RZS75497.1"/>
    <property type="molecule type" value="Genomic_DNA"/>
</dbReference>
<dbReference type="AlphaFoldDB" id="A0A4Q7N1K0"/>
<reference evidence="1 2" key="1">
    <citation type="submission" date="2019-02" db="EMBL/GenBank/DDBJ databases">
        <title>Genomic Encyclopedia of Type Strains, Phase IV (KMG-IV): sequencing the most valuable type-strain genomes for metagenomic binning, comparative biology and taxonomic classification.</title>
        <authorList>
            <person name="Goeker M."/>
        </authorList>
    </citation>
    <scope>NUCLEOTIDE SEQUENCE [LARGE SCALE GENOMIC DNA]</scope>
    <source>
        <strain evidence="1 2">DSM 18116</strain>
    </source>
</reference>
<accession>A0A4Q7N1K0</accession>
<dbReference type="OrthoDB" id="9775889at2"/>
<evidence type="ECO:0000313" key="2">
    <source>
        <dbReference type="Proteomes" id="UP000293874"/>
    </source>
</evidence>
<gene>
    <name evidence="1" type="ORF">EV199_1365</name>
</gene>
<dbReference type="Proteomes" id="UP000293874">
    <property type="component" value="Unassembled WGS sequence"/>
</dbReference>
<dbReference type="RefSeq" id="WP_130539863.1">
    <property type="nucleotide sequence ID" value="NZ_CP042431.1"/>
</dbReference>
<comment type="caution">
    <text evidence="1">The sequence shown here is derived from an EMBL/GenBank/DDBJ whole genome shotgun (WGS) entry which is preliminary data.</text>
</comment>
<sequence length="62" mass="6934">MKPLAVIAYYSGNATDVYKYEIEKLTHIIYSFLVLMGNKLQVSPQAAIILKNLVGLKKGILH</sequence>
<evidence type="ECO:0000313" key="1">
    <source>
        <dbReference type="EMBL" id="RZS75497.1"/>
    </source>
</evidence>
<protein>
    <submittedName>
        <fullName evidence="1">Uncharacterized protein</fullName>
    </submittedName>
</protein>
<proteinExistence type="predicted"/>